<feature type="compositionally biased region" description="Low complexity" evidence="1">
    <location>
        <begin position="75"/>
        <end position="103"/>
    </location>
</feature>
<dbReference type="GO" id="GO:0051726">
    <property type="term" value="P:regulation of cell cycle"/>
    <property type="evidence" value="ECO:0007669"/>
    <property type="project" value="TreeGrafter"/>
</dbReference>
<dbReference type="Gene3D" id="2.130.10.10">
    <property type="entry name" value="YVTN repeat-like/Quinoprotein amine dehydrogenase"/>
    <property type="match status" value="1"/>
</dbReference>
<evidence type="ECO:0000256" key="1">
    <source>
        <dbReference type="SAM" id="MobiDB-lite"/>
    </source>
</evidence>
<dbReference type="AlphaFoldDB" id="A0A5J9THG2"/>
<feature type="compositionally biased region" description="Pro residues" evidence="1">
    <location>
        <begin position="21"/>
        <end position="30"/>
    </location>
</feature>
<sequence>CLESGKRQNPKLLPRASGPHHPTPPSPSPAAAPIHIRQAFLHAPLALPPPHCALPRPLLQGPGHHAFLRHIPLLAPSRTSAPPARTPASPSPRRSASPCSPRPRSTEVPGPRARLGMAAASEDADGDRFIEVVSAGALYRGGEWERKYWSCTRGKDRYPYPVGYQTVRHFSGISYAMEIQEGPRGPVFLVTSTEGGSATGPTPDIAWKNFQKKSGAKIRNWQRRRSFPQKIDGAEACPDFAASITSHFIFSGSKTASVRRLLRELIVDSTGAAVLNLPCPVTSDATLPSTTKDALNMPFPVSAASPSTMDALNLPCPVISDAASPSTTKDAADVCDAEDLHICLNETGGTAKRSIKPSQIESAAKRVHYQDIFTSADNHCESVRGSADEGGSAWLRDVSDTRCPPPLLEEVPDNSKHSTVDNVGETPPCSSQQGDSPSGSYLGSEKSGLESAEKELALSTMSILRPQAITLRKRSNKEKKSKHKKNEKINASVRKASAHIPSDDCCKGVTVPTTIGKETNKNSSETNVLGESFCDMVKDGCANDDCTNNDSAFKLDEIKVVVEDSFEDDDHIWGYNRSKPRGVHHHESDDACSRDLNENPKVLDDKVEGHPEPTECQFGVHDSPKPPDVVYDHEKGQYILSDSLLACLEEEFGGEDMSYPANSNQCHSNVEQMQVEEQFKDPDTNCMKDGSSVSLDVSCHRDNETGLVDVCAQAQCRIGNGNIMMPVECESNLYEHMPPKGEHIACHHPPDQGYRYTETPARGSDHHLEFVGCYQHPMPVLSIMLNTRNHGILYVCVLCGSLDSCQRVLYVYTITPKDQQDAPPCFVGHTPLLLPSLEQSSTGNFSFGRSGLQLTHDGQFLVLLSSIRIPLCRMKSIDCSCYECKSGRCEDNSLKIVSVNSGYVSLKTKLMTYGMVSCILMCEPNYIVAAEDCRNLHVWKMVTGWSRISEEYVIPSLGHVGPSILELRRMPKSSSLIIGHDGSGGFCLWDISKRSLLSTFAAPGNIVFQILPVGFCSLQEDIIHASVGDIEKRLQEITVSDMSRQNDRESILIPQREDIAVWVLVSSASVAEYQHDLRAKEYNARWRLALLAKKRILMGNILDSRATAVDTSGNYGFAGTYGGLLYMWEVSSGRKLAHTRCINRGRVSCIAVDAESGAVAVGDDRCQLLLYTQNVRRDG</sequence>
<feature type="compositionally biased region" description="Polar residues" evidence="1">
    <location>
        <begin position="428"/>
        <end position="441"/>
    </location>
</feature>
<dbReference type="Proteomes" id="UP000324897">
    <property type="component" value="Chromosome 3"/>
</dbReference>
<feature type="region of interest" description="Disordered" evidence="1">
    <location>
        <begin position="75"/>
        <end position="113"/>
    </location>
</feature>
<dbReference type="Gramene" id="TVU10724">
    <property type="protein sequence ID" value="TVU10724"/>
    <property type="gene ID" value="EJB05_44270"/>
</dbReference>
<keyword evidence="3" id="KW-1185">Reference proteome</keyword>
<feature type="compositionally biased region" description="Basic residues" evidence="1">
    <location>
        <begin position="471"/>
        <end position="486"/>
    </location>
</feature>
<protein>
    <recommendedName>
        <fullName evidence="4">FYR C-terminal domain-containing protein</fullName>
    </recommendedName>
</protein>
<feature type="region of interest" description="Disordered" evidence="1">
    <location>
        <begin position="468"/>
        <end position="487"/>
    </location>
</feature>
<gene>
    <name evidence="2" type="ORF">EJB05_44270</name>
</gene>
<dbReference type="InterPro" id="IPR036322">
    <property type="entry name" value="WD40_repeat_dom_sf"/>
</dbReference>
<feature type="region of interest" description="Disordered" evidence="1">
    <location>
        <begin position="404"/>
        <end position="454"/>
    </location>
</feature>
<proteinExistence type="predicted"/>
<dbReference type="OrthoDB" id="1928087at2759"/>
<dbReference type="Gene3D" id="3.30.160.360">
    <property type="match status" value="1"/>
</dbReference>
<evidence type="ECO:0000313" key="3">
    <source>
        <dbReference type="Proteomes" id="UP000324897"/>
    </source>
</evidence>
<dbReference type="GO" id="GO:0005634">
    <property type="term" value="C:nucleus"/>
    <property type="evidence" value="ECO:0007669"/>
    <property type="project" value="TreeGrafter"/>
</dbReference>
<dbReference type="PANTHER" id="PTHR22715:SF1">
    <property type="entry name" value="DNA BINDING PROTEIN"/>
    <property type="match status" value="1"/>
</dbReference>
<dbReference type="PANTHER" id="PTHR22715">
    <property type="entry name" value="TRANSFORMING GROWTH FACTOR BETA REGULATED GENE 1"/>
    <property type="match status" value="1"/>
</dbReference>
<feature type="non-terminal residue" evidence="2">
    <location>
        <position position="1"/>
    </location>
</feature>
<evidence type="ECO:0008006" key="4">
    <source>
        <dbReference type="Google" id="ProtNLM"/>
    </source>
</evidence>
<feature type="region of interest" description="Disordered" evidence="1">
    <location>
        <begin position="1"/>
        <end position="31"/>
    </location>
</feature>
<evidence type="ECO:0000313" key="2">
    <source>
        <dbReference type="EMBL" id="TVU10724.1"/>
    </source>
</evidence>
<reference evidence="2 3" key="1">
    <citation type="journal article" date="2019" name="Sci. Rep.">
        <title>A high-quality genome of Eragrostis curvula grass provides insights into Poaceae evolution and supports new strategies to enhance forage quality.</title>
        <authorList>
            <person name="Carballo J."/>
            <person name="Santos B.A.C.M."/>
            <person name="Zappacosta D."/>
            <person name="Garbus I."/>
            <person name="Selva J.P."/>
            <person name="Gallo C.A."/>
            <person name="Diaz A."/>
            <person name="Albertini E."/>
            <person name="Caccamo M."/>
            <person name="Echenique V."/>
        </authorList>
    </citation>
    <scope>NUCLEOTIDE SEQUENCE [LARGE SCALE GENOMIC DNA]</scope>
    <source>
        <strain evidence="3">cv. Victoria</strain>
        <tissue evidence="2">Leaf</tissue>
    </source>
</reference>
<dbReference type="SUPFAM" id="SSF50978">
    <property type="entry name" value="WD40 repeat-like"/>
    <property type="match status" value="1"/>
</dbReference>
<dbReference type="InterPro" id="IPR040092">
    <property type="entry name" value="TBRG1"/>
</dbReference>
<dbReference type="InterPro" id="IPR015943">
    <property type="entry name" value="WD40/YVTN_repeat-like_dom_sf"/>
</dbReference>
<name>A0A5J9THG2_9POAL</name>
<organism evidence="2 3">
    <name type="scientific">Eragrostis curvula</name>
    <name type="common">weeping love grass</name>
    <dbReference type="NCBI Taxonomy" id="38414"/>
    <lineage>
        <taxon>Eukaryota</taxon>
        <taxon>Viridiplantae</taxon>
        <taxon>Streptophyta</taxon>
        <taxon>Embryophyta</taxon>
        <taxon>Tracheophyta</taxon>
        <taxon>Spermatophyta</taxon>
        <taxon>Magnoliopsida</taxon>
        <taxon>Liliopsida</taxon>
        <taxon>Poales</taxon>
        <taxon>Poaceae</taxon>
        <taxon>PACMAD clade</taxon>
        <taxon>Chloridoideae</taxon>
        <taxon>Eragrostideae</taxon>
        <taxon>Eragrostidinae</taxon>
        <taxon>Eragrostis</taxon>
    </lineage>
</organism>
<accession>A0A5J9THG2</accession>
<dbReference type="EMBL" id="RWGY01000039">
    <property type="protein sequence ID" value="TVU10724.1"/>
    <property type="molecule type" value="Genomic_DNA"/>
</dbReference>
<comment type="caution">
    <text evidence="2">The sequence shown here is derived from an EMBL/GenBank/DDBJ whole genome shotgun (WGS) entry which is preliminary data.</text>
</comment>